<dbReference type="AlphaFoldDB" id="A0A915BR29"/>
<accession>A0A915BR29</accession>
<evidence type="ECO:0000313" key="27">
    <source>
        <dbReference type="WBParaSite" id="PgR054_g016_t03"/>
    </source>
</evidence>
<name>A0A915BR29_PARUN</name>
<evidence type="ECO:0000256" key="18">
    <source>
        <dbReference type="ARBA" id="ARBA00048666"/>
    </source>
</evidence>
<evidence type="ECO:0000256" key="6">
    <source>
        <dbReference type="ARBA" id="ARBA00022692"/>
    </source>
</evidence>
<dbReference type="InterPro" id="IPR000873">
    <property type="entry name" value="AMP-dep_synth/lig_dom"/>
</dbReference>
<evidence type="ECO:0000256" key="7">
    <source>
        <dbReference type="ARBA" id="ARBA00022741"/>
    </source>
</evidence>
<evidence type="ECO:0000256" key="2">
    <source>
        <dbReference type="ARBA" id="ARBA00006432"/>
    </source>
</evidence>
<dbReference type="Gene3D" id="3.40.50.12780">
    <property type="entry name" value="N-terminal domain of ligase-like"/>
    <property type="match status" value="1"/>
</dbReference>
<dbReference type="WBParaSite" id="PgR054_g016_t01">
    <property type="protein sequence ID" value="PgR054_g016_t01"/>
    <property type="gene ID" value="PgR054_g016"/>
</dbReference>
<dbReference type="EC" id="6.2.1.3" evidence="14"/>
<evidence type="ECO:0000256" key="12">
    <source>
        <dbReference type="ARBA" id="ARBA00023136"/>
    </source>
</evidence>
<evidence type="ECO:0000259" key="23">
    <source>
        <dbReference type="Pfam" id="PF00501"/>
    </source>
</evidence>
<dbReference type="GO" id="GO:0005324">
    <property type="term" value="F:long-chain fatty acid transmembrane transporter activity"/>
    <property type="evidence" value="ECO:0007669"/>
    <property type="project" value="TreeGrafter"/>
</dbReference>
<feature type="transmembrane region" description="Helical" evidence="22">
    <location>
        <begin position="12"/>
        <end position="35"/>
    </location>
</feature>
<dbReference type="Proteomes" id="UP000887569">
    <property type="component" value="Unplaced"/>
</dbReference>
<keyword evidence="8" id="KW-0276">Fatty acid metabolism</keyword>
<keyword evidence="25" id="KW-1185">Reference proteome</keyword>
<evidence type="ECO:0000256" key="14">
    <source>
        <dbReference type="ARBA" id="ARBA00026121"/>
    </source>
</evidence>
<keyword evidence="3" id="KW-0813">Transport</keyword>
<evidence type="ECO:0000256" key="13">
    <source>
        <dbReference type="ARBA" id="ARBA00023140"/>
    </source>
</evidence>
<comment type="subcellular location">
    <subcellularLocation>
        <location evidence="1">Cell membrane</location>
        <topology evidence="1">Multi-pass membrane protein</topology>
    </subcellularLocation>
    <subcellularLocation>
        <location evidence="17">Peroxisome membrane</location>
    </subcellularLocation>
</comment>
<evidence type="ECO:0000256" key="8">
    <source>
        <dbReference type="ARBA" id="ARBA00022832"/>
    </source>
</evidence>
<evidence type="ECO:0000256" key="3">
    <source>
        <dbReference type="ARBA" id="ARBA00022448"/>
    </source>
</evidence>
<dbReference type="WBParaSite" id="PgR054_g016_t03">
    <property type="protein sequence ID" value="PgR054_g016_t03"/>
    <property type="gene ID" value="PgR054_g016"/>
</dbReference>
<keyword evidence="13" id="KW-0576">Peroxisome</keyword>
<evidence type="ECO:0000256" key="10">
    <source>
        <dbReference type="ARBA" id="ARBA00022989"/>
    </source>
</evidence>
<evidence type="ECO:0000256" key="15">
    <source>
        <dbReference type="ARBA" id="ARBA00036527"/>
    </source>
</evidence>
<dbReference type="GO" id="GO:0005886">
    <property type="term" value="C:plasma membrane"/>
    <property type="evidence" value="ECO:0007669"/>
    <property type="project" value="UniProtKB-SubCell"/>
</dbReference>
<evidence type="ECO:0000256" key="20">
    <source>
        <dbReference type="ARBA" id="ARBA00068795"/>
    </source>
</evidence>
<evidence type="ECO:0000313" key="25">
    <source>
        <dbReference type="Proteomes" id="UP000887569"/>
    </source>
</evidence>
<keyword evidence="12 22" id="KW-0472">Membrane</keyword>
<dbReference type="InterPro" id="IPR025110">
    <property type="entry name" value="AMP-bd_C"/>
</dbReference>
<dbReference type="PANTHER" id="PTHR43107">
    <property type="entry name" value="LONG-CHAIN FATTY ACID TRANSPORT PROTEIN"/>
    <property type="match status" value="1"/>
</dbReference>
<evidence type="ECO:0000256" key="17">
    <source>
        <dbReference type="ARBA" id="ARBA00046271"/>
    </source>
</evidence>
<dbReference type="GO" id="GO:0044539">
    <property type="term" value="P:long-chain fatty acid import into cell"/>
    <property type="evidence" value="ECO:0007669"/>
    <property type="project" value="TreeGrafter"/>
</dbReference>
<proteinExistence type="inferred from homology"/>
<dbReference type="GO" id="GO:0004467">
    <property type="term" value="F:long-chain fatty acid-CoA ligase activity"/>
    <property type="evidence" value="ECO:0007669"/>
    <property type="project" value="UniProtKB-EC"/>
</dbReference>
<evidence type="ECO:0000256" key="9">
    <source>
        <dbReference type="ARBA" id="ARBA00022840"/>
    </source>
</evidence>
<keyword evidence="11" id="KW-0445">Lipid transport</keyword>
<protein>
    <recommendedName>
        <fullName evidence="20">Very long-chain fatty acid transport protein</fullName>
        <ecNumber evidence="14">6.2.1.3</ecNumber>
    </recommendedName>
    <alternativeName>
        <fullName evidence="16">Long-chain-fatty-acid--CoA ligase</fullName>
    </alternativeName>
    <alternativeName>
        <fullName evidence="21">Very-long-chain acyl-CoA synthetase</fullName>
    </alternativeName>
</protein>
<evidence type="ECO:0000256" key="22">
    <source>
        <dbReference type="SAM" id="Phobius"/>
    </source>
</evidence>
<evidence type="ECO:0000256" key="16">
    <source>
        <dbReference type="ARBA" id="ARBA00041297"/>
    </source>
</evidence>
<dbReference type="Gene3D" id="3.30.300.30">
    <property type="match status" value="1"/>
</dbReference>
<dbReference type="GO" id="GO:0005524">
    <property type="term" value="F:ATP binding"/>
    <property type="evidence" value="ECO:0007669"/>
    <property type="project" value="UniProtKB-KW"/>
</dbReference>
<keyword evidence="6 22" id="KW-0812">Transmembrane</keyword>
<keyword evidence="7" id="KW-0547">Nucleotide-binding</keyword>
<dbReference type="PROSITE" id="PS00455">
    <property type="entry name" value="AMP_BINDING"/>
    <property type="match status" value="1"/>
</dbReference>
<dbReference type="PANTHER" id="PTHR43107:SF15">
    <property type="entry name" value="FATTY ACID TRANSPORT PROTEIN 3, ISOFORM A"/>
    <property type="match status" value="1"/>
</dbReference>
<evidence type="ECO:0000256" key="11">
    <source>
        <dbReference type="ARBA" id="ARBA00023055"/>
    </source>
</evidence>
<dbReference type="GO" id="GO:0005789">
    <property type="term" value="C:endoplasmic reticulum membrane"/>
    <property type="evidence" value="ECO:0007669"/>
    <property type="project" value="TreeGrafter"/>
</dbReference>
<evidence type="ECO:0000313" key="26">
    <source>
        <dbReference type="WBParaSite" id="PgR054_g016_t01"/>
    </source>
</evidence>
<keyword evidence="4" id="KW-1003">Cell membrane</keyword>
<sequence length="651" mass="74072">MDWTVQKPFVHFTIFALALFGPTYCLYLAVVYVIYRILLSRHFYRIYTTLPRDISGLMLLIRVKWNIRKRLKADRPLHEIFLENVHHSATKEAIVEVDTGRRFTFEQFNALTNQYANFFQAEGYKFDDVISLFMENSADFVALWLGLSKLGIISAWINSNLKLEPLAHSICTANSKAIVTTSSLIPTLENAFEKGLLARCKVFVVDSVEHLPHGAVSVRNRVQRSSTDEPNIPSALTFRSVLCYIYTSGTTGNPKPAVIKHFRFYWMAMGCGEAFGVLSSDRMYITLPMYHSQGGVVGIGQTIIRGCTSVVRKKFSASNFWKDCLKYDCTVSQYIGEICRYLLAQKEIPEEKLHRVRLMYGNGLRAEIWSEFVNRFNIAKIGELYGSTEGNSNIVNIDNRIGACGFFPIYPFVSPLYPVRLLKIDEETGELLRGPDGLCIPCHPGETGEMVGVIKDNDILLRFEGYVSNEESRKKIVRNALREGDAVFCSGDVVHWDEFGYLYFKDRRGDTFRWKGENVSTTEVEGILQPMKIIADVTVYGVEVPKKEGRAGMAAVVPQNGVTNDHLLQEIATRVSGSLPSYAIPVFLRLCVKADITGTFKLRKTNLQKEGFRLQRCHGDPIFYWDSSSTIYRRLDERMQRFIEDGIYNRI</sequence>
<comment type="catalytic activity">
    <reaction evidence="18">
        <text>tetracosanoate + ATP + CoA = tetracosanoyl-CoA + AMP + diphosphate</text>
        <dbReference type="Rhea" id="RHEA:33639"/>
        <dbReference type="ChEBI" id="CHEBI:30616"/>
        <dbReference type="ChEBI" id="CHEBI:31014"/>
        <dbReference type="ChEBI" id="CHEBI:33019"/>
        <dbReference type="ChEBI" id="CHEBI:57287"/>
        <dbReference type="ChEBI" id="CHEBI:65052"/>
        <dbReference type="ChEBI" id="CHEBI:456215"/>
    </reaction>
    <physiologicalReaction direction="left-to-right" evidence="18">
        <dbReference type="Rhea" id="RHEA:33640"/>
    </physiologicalReaction>
</comment>
<dbReference type="Pfam" id="PF00501">
    <property type="entry name" value="AMP-binding"/>
    <property type="match status" value="1"/>
</dbReference>
<evidence type="ECO:0000256" key="19">
    <source>
        <dbReference type="ARBA" id="ARBA00060276"/>
    </source>
</evidence>
<dbReference type="FunFam" id="3.40.50.12780:FF:000019">
    <property type="entry name" value="Long-chain fatty acid transporter"/>
    <property type="match status" value="1"/>
</dbReference>
<comment type="similarity">
    <text evidence="2">Belongs to the ATP-dependent AMP-binding enzyme family.</text>
</comment>
<dbReference type="FunFam" id="3.30.300.30:FF:000002">
    <property type="entry name" value="Long-chain fatty acid transport protein 1"/>
    <property type="match status" value="1"/>
</dbReference>
<keyword evidence="10 22" id="KW-1133">Transmembrane helix</keyword>
<comment type="function">
    <text evidence="19">Acyl-CoA synthetase required for both the import of long chain fatty acids (LCFAs) (C14-C18) and the activation very long chain fatty acids (VLCFAs) (C20-C26) by esterification of the fatty acids into metabolically active CoA-thioesters for subsequent degradation or incorporation into phospholipids. The transport and fatty acyl-CoA synthetase activities are genetically separable and are thus independent activities. Esterifies VLCFAs in the peroxisome matrix. The VLCFAs are actively transported into peroxisomes by a PXA1-PXA2 heterodimeric transporter in the peroxisomal membrane.</text>
</comment>
<reference evidence="26 27" key="1">
    <citation type="submission" date="2022-11" db="UniProtKB">
        <authorList>
            <consortium name="WormBaseParasite"/>
        </authorList>
    </citation>
    <scope>IDENTIFICATION</scope>
</reference>
<dbReference type="InterPro" id="IPR020845">
    <property type="entry name" value="AMP-binding_CS"/>
</dbReference>
<evidence type="ECO:0000256" key="5">
    <source>
        <dbReference type="ARBA" id="ARBA00022598"/>
    </source>
</evidence>
<dbReference type="InterPro" id="IPR042099">
    <property type="entry name" value="ANL_N_sf"/>
</dbReference>
<feature type="domain" description="AMP-binding enzyme C-terminal" evidence="24">
    <location>
        <begin position="523"/>
        <end position="601"/>
    </location>
</feature>
<evidence type="ECO:0000259" key="24">
    <source>
        <dbReference type="Pfam" id="PF13193"/>
    </source>
</evidence>
<comment type="catalytic activity">
    <reaction evidence="15">
        <text>a very long-chain fatty acid + ATP + CoA = a very long-chain fatty acyl-CoA + AMP + diphosphate</text>
        <dbReference type="Rhea" id="RHEA:54536"/>
        <dbReference type="ChEBI" id="CHEBI:30616"/>
        <dbReference type="ChEBI" id="CHEBI:33019"/>
        <dbReference type="ChEBI" id="CHEBI:57287"/>
        <dbReference type="ChEBI" id="CHEBI:58950"/>
        <dbReference type="ChEBI" id="CHEBI:138261"/>
        <dbReference type="ChEBI" id="CHEBI:456215"/>
    </reaction>
    <physiologicalReaction direction="left-to-right" evidence="15">
        <dbReference type="Rhea" id="RHEA:54537"/>
    </physiologicalReaction>
</comment>
<dbReference type="InterPro" id="IPR045851">
    <property type="entry name" value="AMP-bd_C_sf"/>
</dbReference>
<keyword evidence="9" id="KW-0067">ATP-binding</keyword>
<evidence type="ECO:0000256" key="21">
    <source>
        <dbReference type="ARBA" id="ARBA00078285"/>
    </source>
</evidence>
<evidence type="ECO:0000256" key="4">
    <source>
        <dbReference type="ARBA" id="ARBA00022475"/>
    </source>
</evidence>
<dbReference type="GO" id="GO:0005778">
    <property type="term" value="C:peroxisomal membrane"/>
    <property type="evidence" value="ECO:0007669"/>
    <property type="project" value="UniProtKB-SubCell"/>
</dbReference>
<evidence type="ECO:0000256" key="1">
    <source>
        <dbReference type="ARBA" id="ARBA00004651"/>
    </source>
</evidence>
<dbReference type="Pfam" id="PF13193">
    <property type="entry name" value="AMP-binding_C"/>
    <property type="match status" value="1"/>
</dbReference>
<feature type="domain" description="AMP-dependent synthetase/ligase" evidence="23">
    <location>
        <begin position="84"/>
        <end position="451"/>
    </location>
</feature>
<keyword evidence="5" id="KW-0436">Ligase</keyword>
<keyword evidence="8" id="KW-0443">Lipid metabolism</keyword>
<dbReference type="SUPFAM" id="SSF56801">
    <property type="entry name" value="Acetyl-CoA synthetase-like"/>
    <property type="match status" value="1"/>
</dbReference>
<organism evidence="25 26">
    <name type="scientific">Parascaris univalens</name>
    <name type="common">Nematode worm</name>
    <dbReference type="NCBI Taxonomy" id="6257"/>
    <lineage>
        <taxon>Eukaryota</taxon>
        <taxon>Metazoa</taxon>
        <taxon>Ecdysozoa</taxon>
        <taxon>Nematoda</taxon>
        <taxon>Chromadorea</taxon>
        <taxon>Rhabditida</taxon>
        <taxon>Spirurina</taxon>
        <taxon>Ascaridomorpha</taxon>
        <taxon>Ascaridoidea</taxon>
        <taxon>Ascarididae</taxon>
        <taxon>Parascaris</taxon>
    </lineage>
</organism>